<evidence type="ECO:0000256" key="3">
    <source>
        <dbReference type="ARBA" id="ARBA00023274"/>
    </source>
</evidence>
<keyword evidence="2 4" id="KW-0689">Ribosomal protein</keyword>
<name>A0A0H4TSY1_9BACT</name>
<dbReference type="EMBL" id="KT007024">
    <property type="protein sequence ID" value="AKQ03899.1"/>
    <property type="molecule type" value="Genomic_DNA"/>
</dbReference>
<dbReference type="AlphaFoldDB" id="A0A0H4TSY1"/>
<dbReference type="InterPro" id="IPR047859">
    <property type="entry name" value="Ribosomal_bL17_CS"/>
</dbReference>
<evidence type="ECO:0000256" key="1">
    <source>
        <dbReference type="ARBA" id="ARBA00008777"/>
    </source>
</evidence>
<reference evidence="7" key="1">
    <citation type="journal article" date="2015" name="ISME J.">
        <title>Aquifer environment selects for microbial species cohorts in sediment and groundwater.</title>
        <authorList>
            <person name="Hug L.A."/>
            <person name="Thomas B.C."/>
            <person name="Brown C.T."/>
            <person name="Frischkorn K.R."/>
            <person name="Williams K.H."/>
            <person name="Tringe S.G."/>
            <person name="Banfield J.F."/>
        </authorList>
    </citation>
    <scope>NUCLEOTIDE SEQUENCE</scope>
</reference>
<evidence type="ECO:0000256" key="4">
    <source>
        <dbReference type="HAMAP-Rule" id="MF_01368"/>
    </source>
</evidence>
<feature type="compositionally biased region" description="Basic residues" evidence="6">
    <location>
        <begin position="151"/>
        <end position="160"/>
    </location>
</feature>
<comment type="similarity">
    <text evidence="1 4 5">Belongs to the bacterial ribosomal protein bL17 family.</text>
</comment>
<dbReference type="PROSITE" id="PS01167">
    <property type="entry name" value="RIBOSOMAL_L17"/>
    <property type="match status" value="1"/>
</dbReference>
<sequence length="167" mass="18967">MRHRIAHRKLGRTTPHRIALLRNLATTFFERERIRTTLVRAKELRPFAERLITLARRDDNRLHARRLVARHVHDTRVVKKLFDSLGARFASRPGGYTRILRLGPRPGDGAEMAILELLGSEYKPKGKEEKGKEKAHPKAAEVTKGAEPKKPRPQGGRKKKAPEPTAG</sequence>
<dbReference type="GO" id="GO:0003735">
    <property type="term" value="F:structural constituent of ribosome"/>
    <property type="evidence" value="ECO:0007669"/>
    <property type="project" value="InterPro"/>
</dbReference>
<gene>
    <name evidence="4 7" type="primary">rplQ</name>
</gene>
<dbReference type="Gene3D" id="3.90.1030.10">
    <property type="entry name" value="Ribosomal protein L17"/>
    <property type="match status" value="1"/>
</dbReference>
<evidence type="ECO:0000256" key="2">
    <source>
        <dbReference type="ARBA" id="ARBA00022980"/>
    </source>
</evidence>
<protein>
    <recommendedName>
        <fullName evidence="4">Large ribosomal subunit protein bL17</fullName>
    </recommendedName>
</protein>
<feature type="region of interest" description="Disordered" evidence="6">
    <location>
        <begin position="121"/>
        <end position="167"/>
    </location>
</feature>
<dbReference type="InterPro" id="IPR000456">
    <property type="entry name" value="Ribosomal_bL17"/>
</dbReference>
<accession>A0A0H4TSY1</accession>
<evidence type="ECO:0000256" key="6">
    <source>
        <dbReference type="SAM" id="MobiDB-lite"/>
    </source>
</evidence>
<dbReference type="PANTHER" id="PTHR14413:SF16">
    <property type="entry name" value="LARGE RIBOSOMAL SUBUNIT PROTEIN BL17M"/>
    <property type="match status" value="1"/>
</dbReference>
<dbReference type="SUPFAM" id="SSF64263">
    <property type="entry name" value="Prokaryotic ribosomal protein L17"/>
    <property type="match status" value="1"/>
</dbReference>
<dbReference type="GO" id="GO:0022625">
    <property type="term" value="C:cytosolic large ribosomal subunit"/>
    <property type="evidence" value="ECO:0007669"/>
    <property type="project" value="TreeGrafter"/>
</dbReference>
<evidence type="ECO:0000313" key="7">
    <source>
        <dbReference type="EMBL" id="AKQ03899.1"/>
    </source>
</evidence>
<evidence type="ECO:0000256" key="5">
    <source>
        <dbReference type="RuleBase" id="RU000660"/>
    </source>
</evidence>
<comment type="subunit">
    <text evidence="4">Part of the 50S ribosomal subunit. Contacts protein L32.</text>
</comment>
<dbReference type="GO" id="GO:0006412">
    <property type="term" value="P:translation"/>
    <property type="evidence" value="ECO:0007669"/>
    <property type="project" value="UniProtKB-UniRule"/>
</dbReference>
<dbReference type="HAMAP" id="MF_01368">
    <property type="entry name" value="Ribosomal_bL17"/>
    <property type="match status" value="1"/>
</dbReference>
<proteinExistence type="inferred from homology"/>
<dbReference type="Pfam" id="PF01196">
    <property type="entry name" value="Ribosomal_L17"/>
    <property type="match status" value="1"/>
</dbReference>
<feature type="compositionally biased region" description="Basic and acidic residues" evidence="6">
    <location>
        <begin position="122"/>
        <end position="150"/>
    </location>
</feature>
<keyword evidence="3 4" id="KW-0687">Ribonucleoprotein</keyword>
<organism evidence="7">
    <name type="scientific">uncultured Acidobacteria bacterium Rifle_16ft_4_minimus_38982</name>
    <dbReference type="NCBI Taxonomy" id="1665089"/>
    <lineage>
        <taxon>Bacteria</taxon>
        <taxon>Pseudomonadati</taxon>
        <taxon>Acidobacteriota</taxon>
        <taxon>environmental samples</taxon>
    </lineage>
</organism>
<dbReference type="PANTHER" id="PTHR14413">
    <property type="entry name" value="RIBOSOMAL PROTEIN L17"/>
    <property type="match status" value="1"/>
</dbReference>
<dbReference type="InterPro" id="IPR036373">
    <property type="entry name" value="Ribosomal_bL17_sf"/>
</dbReference>
<dbReference type="NCBIfam" id="TIGR00059">
    <property type="entry name" value="L17"/>
    <property type="match status" value="1"/>
</dbReference>